<evidence type="ECO:0000256" key="2">
    <source>
        <dbReference type="ARBA" id="ARBA00001946"/>
    </source>
</evidence>
<dbReference type="GeneTree" id="ENSGT01150000286963"/>
<evidence type="ECO:0000256" key="16">
    <source>
        <dbReference type="ARBA" id="ARBA00042111"/>
    </source>
</evidence>
<keyword evidence="12" id="KW-0460">Magnesium</keyword>
<evidence type="ECO:0000256" key="11">
    <source>
        <dbReference type="ARBA" id="ARBA00022837"/>
    </source>
</evidence>
<sequence length="413" mass="46569">LCLSQLSTPLWSLSRASLCRAVFTSVPHPAPAAPNPANQSRIFYGIMFDAGSTGTRIHIYKFIQKDPVELPVLDNEMYHAVKPGLSAYKDNPEEGGNTVRQLLKIAKKTVPEEDWKKTPVVLKATAGLRLLPEDKANALLDEVREVFAESPFYVPNNSVSIMNGTNEGVLAWVTVNFLTGHLYSNTKRTVGILDLGGGSTQITFLPKSKKTVYTAPSSYIAKFNMFNHTYQLYTHRLDTHFFFFTILGLDWKVFTSSCLPKKFREDITFGGNIYKVSGIPDGYAGYKLCYYEVMKVIKGIIHQPYELKGSSIFYAFSYYYDRAVESGLIDGSRGGALEVRDFKKRAKEVCNKMTKYRAISPFLCMDMTYITCLLKEGFDAYILINQLTKKVNNVETSWALGATFDHFRNLNIH</sequence>
<comment type="cofactor">
    <cofactor evidence="2">
        <name>Mg(2+)</name>
        <dbReference type="ChEBI" id="CHEBI:18420"/>
    </cofactor>
</comment>
<reference evidence="29" key="1">
    <citation type="submission" date="2019-06" db="EMBL/GenBank/DDBJ databases">
        <authorList>
            <consortium name="Wellcome Sanger Institute Data Sharing"/>
        </authorList>
    </citation>
    <scope>NUCLEOTIDE SEQUENCE [LARGE SCALE GENOMIC DNA]</scope>
</reference>
<dbReference type="Proteomes" id="UP000472263">
    <property type="component" value="Chromosome 22"/>
</dbReference>
<organism evidence="29 30">
    <name type="scientific">Myripristis murdjan</name>
    <name type="common">pinecone soldierfish</name>
    <dbReference type="NCBI Taxonomy" id="586833"/>
    <lineage>
        <taxon>Eukaryota</taxon>
        <taxon>Metazoa</taxon>
        <taxon>Chordata</taxon>
        <taxon>Craniata</taxon>
        <taxon>Vertebrata</taxon>
        <taxon>Euteleostomi</taxon>
        <taxon>Actinopterygii</taxon>
        <taxon>Neopterygii</taxon>
        <taxon>Teleostei</taxon>
        <taxon>Neoteleostei</taxon>
        <taxon>Acanthomorphata</taxon>
        <taxon>Holocentriformes</taxon>
        <taxon>Holocentridae</taxon>
        <taxon>Myripristis</taxon>
    </lineage>
</organism>
<evidence type="ECO:0000256" key="18">
    <source>
        <dbReference type="ARBA" id="ARBA00045733"/>
    </source>
</evidence>
<evidence type="ECO:0000256" key="25">
    <source>
        <dbReference type="ARBA" id="ARBA00049328"/>
    </source>
</evidence>
<evidence type="ECO:0000256" key="19">
    <source>
        <dbReference type="ARBA" id="ARBA00046723"/>
    </source>
</evidence>
<comment type="subunit">
    <text evidence="19">Monomer; active form. Homodimer; disulfide-linked. Homodimers are enzymatically inactive.</text>
</comment>
<dbReference type="Pfam" id="PF01150">
    <property type="entry name" value="GDA1_CD39"/>
    <property type="match status" value="1"/>
</dbReference>
<comment type="subcellular location">
    <subcellularLocation>
        <location evidence="3">Endoplasmic reticulum</location>
    </subcellularLocation>
    <subcellularLocation>
        <location evidence="4">Secreted</location>
    </subcellularLocation>
</comment>
<dbReference type="GO" id="GO:0030282">
    <property type="term" value="P:bone mineralization"/>
    <property type="evidence" value="ECO:0007669"/>
    <property type="project" value="Ensembl"/>
</dbReference>
<comment type="cofactor">
    <cofactor evidence="1">
        <name>Ca(2+)</name>
        <dbReference type="ChEBI" id="CHEBI:29108"/>
    </cofactor>
</comment>
<evidence type="ECO:0000256" key="17">
    <source>
        <dbReference type="ARBA" id="ARBA00042507"/>
    </source>
</evidence>
<keyword evidence="11" id="KW-0106">Calcium</keyword>
<keyword evidence="27" id="KW-0067">ATP-binding</keyword>
<dbReference type="GO" id="GO:0005524">
    <property type="term" value="F:ATP binding"/>
    <property type="evidence" value="ECO:0007669"/>
    <property type="project" value="UniProtKB-KW"/>
</dbReference>
<evidence type="ECO:0000256" key="8">
    <source>
        <dbReference type="ARBA" id="ARBA00022729"/>
    </source>
</evidence>
<comment type="pathway">
    <text evidence="5">Protein modification; protein glycosylation.</text>
</comment>
<keyword evidence="7" id="KW-0964">Secreted</keyword>
<dbReference type="Ensembl" id="ENSMMDT00005016717.1">
    <property type="protein sequence ID" value="ENSMMDP00005016291.1"/>
    <property type="gene ID" value="ENSMMDG00005008238.1"/>
</dbReference>
<dbReference type="PROSITE" id="PS01238">
    <property type="entry name" value="GDA1_CD39_NTPASE"/>
    <property type="match status" value="1"/>
</dbReference>
<comment type="catalytic activity">
    <reaction evidence="20">
        <text>CDP + H2O = CMP + phosphate + H(+)</text>
        <dbReference type="Rhea" id="RHEA:64880"/>
        <dbReference type="ChEBI" id="CHEBI:15377"/>
        <dbReference type="ChEBI" id="CHEBI:15378"/>
        <dbReference type="ChEBI" id="CHEBI:43474"/>
        <dbReference type="ChEBI" id="CHEBI:58069"/>
        <dbReference type="ChEBI" id="CHEBI:60377"/>
        <dbReference type="EC" id="3.6.1.6"/>
    </reaction>
    <physiologicalReaction direction="left-to-right" evidence="20">
        <dbReference type="Rhea" id="RHEA:64881"/>
    </physiologicalReaction>
</comment>
<proteinExistence type="inferred from homology"/>
<dbReference type="EC" id="3.6.1.6" evidence="15"/>
<comment type="similarity">
    <text evidence="6 28">Belongs to the GDA1/CD39 NTPase family.</text>
</comment>
<evidence type="ECO:0000256" key="7">
    <source>
        <dbReference type="ARBA" id="ARBA00022525"/>
    </source>
</evidence>
<evidence type="ECO:0000256" key="14">
    <source>
        <dbReference type="ARBA" id="ARBA00023180"/>
    </source>
</evidence>
<comment type="catalytic activity">
    <reaction evidence="21">
        <text>a ribonucleoside 5'-diphosphate + H2O = a ribonucleoside 5'-phosphate + phosphate + H(+)</text>
        <dbReference type="Rhea" id="RHEA:36799"/>
        <dbReference type="ChEBI" id="CHEBI:15377"/>
        <dbReference type="ChEBI" id="CHEBI:15378"/>
        <dbReference type="ChEBI" id="CHEBI:43474"/>
        <dbReference type="ChEBI" id="CHEBI:57930"/>
        <dbReference type="ChEBI" id="CHEBI:58043"/>
        <dbReference type="EC" id="3.6.1.6"/>
    </reaction>
    <physiologicalReaction direction="left-to-right" evidence="21">
        <dbReference type="Rhea" id="RHEA:36800"/>
    </physiologicalReaction>
</comment>
<comment type="catalytic activity">
    <reaction evidence="22">
        <text>UDP + H2O = UMP + phosphate + H(+)</text>
        <dbReference type="Rhea" id="RHEA:64876"/>
        <dbReference type="ChEBI" id="CHEBI:15377"/>
        <dbReference type="ChEBI" id="CHEBI:15378"/>
        <dbReference type="ChEBI" id="CHEBI:43474"/>
        <dbReference type="ChEBI" id="CHEBI:57865"/>
        <dbReference type="ChEBI" id="CHEBI:58223"/>
        <dbReference type="EC" id="3.6.1.6"/>
    </reaction>
    <physiologicalReaction direction="left-to-right" evidence="22">
        <dbReference type="Rhea" id="RHEA:64877"/>
    </physiologicalReaction>
</comment>
<evidence type="ECO:0000256" key="4">
    <source>
        <dbReference type="ARBA" id="ARBA00004613"/>
    </source>
</evidence>
<dbReference type="PANTHER" id="PTHR11782:SF35">
    <property type="entry name" value="NUCLEOSIDE DIPHOSPHATE PHOSPHATASE ENTPD5"/>
    <property type="match status" value="1"/>
</dbReference>
<evidence type="ECO:0000256" key="21">
    <source>
        <dbReference type="ARBA" id="ARBA00048053"/>
    </source>
</evidence>
<keyword evidence="10" id="KW-0256">Endoplasmic reticulum</keyword>
<name>A0A667Y479_9TELE</name>
<evidence type="ECO:0000313" key="30">
    <source>
        <dbReference type="Proteomes" id="UP000472263"/>
    </source>
</evidence>
<reference evidence="29" key="3">
    <citation type="submission" date="2025-09" db="UniProtKB">
        <authorList>
            <consortium name="Ensembl"/>
        </authorList>
    </citation>
    <scope>IDENTIFICATION</scope>
</reference>
<reference evidence="29" key="2">
    <citation type="submission" date="2025-08" db="UniProtKB">
        <authorList>
            <consortium name="Ensembl"/>
        </authorList>
    </citation>
    <scope>IDENTIFICATION</scope>
</reference>
<dbReference type="PANTHER" id="PTHR11782">
    <property type="entry name" value="ADENOSINE/GUANOSINE DIPHOSPHATASE"/>
    <property type="match status" value="1"/>
</dbReference>
<evidence type="ECO:0000256" key="10">
    <source>
        <dbReference type="ARBA" id="ARBA00022824"/>
    </source>
</evidence>
<comment type="function">
    <text evidence="18">Hydrolyzes nucleoside diphosphates with a preference for GDP, IDP and UDP compared to ADP and CDP. In the lumen of the endoplasmic reticulum, hydrolyzes UDP that acts as an end-product feedback inhibitor of the UDP-Glc:glycoprotein glucosyltransferases. UMP can be transported back by an UDP-sugar antiporter to the cytosol where it is consumed to regenerate UDP-glucose. Therefore, it positively regulates protein reglucosylation by clearing UDP from the ER lumen and by promoting the regeneration of UDP-glucose. Protein reglucosylation is essential to proper glycoprotein folding and quality control in the ER.</text>
</comment>
<dbReference type="Gene3D" id="3.30.420.40">
    <property type="match status" value="1"/>
</dbReference>
<evidence type="ECO:0000256" key="28">
    <source>
        <dbReference type="RuleBase" id="RU003833"/>
    </source>
</evidence>
<keyword evidence="14" id="KW-0325">Glycoprotein</keyword>
<evidence type="ECO:0000256" key="5">
    <source>
        <dbReference type="ARBA" id="ARBA00004922"/>
    </source>
</evidence>
<dbReference type="Gene3D" id="3.30.420.150">
    <property type="entry name" value="Exopolyphosphatase. Domain 2"/>
    <property type="match status" value="2"/>
</dbReference>
<evidence type="ECO:0000313" key="29">
    <source>
        <dbReference type="Ensembl" id="ENSMMDP00005016291.1"/>
    </source>
</evidence>
<comment type="catalytic activity">
    <reaction evidence="23">
        <text>GDP + H2O = GMP + phosphate + H(+)</text>
        <dbReference type="Rhea" id="RHEA:22156"/>
        <dbReference type="ChEBI" id="CHEBI:15377"/>
        <dbReference type="ChEBI" id="CHEBI:15378"/>
        <dbReference type="ChEBI" id="CHEBI:43474"/>
        <dbReference type="ChEBI" id="CHEBI:58115"/>
        <dbReference type="ChEBI" id="CHEBI:58189"/>
        <dbReference type="EC" id="3.6.1.6"/>
    </reaction>
    <physiologicalReaction direction="left-to-right" evidence="23">
        <dbReference type="Rhea" id="RHEA:22157"/>
    </physiologicalReaction>
</comment>
<gene>
    <name evidence="29" type="primary">ENTPD5</name>
    <name evidence="29" type="synonym">entpd5a</name>
</gene>
<evidence type="ECO:0000256" key="27">
    <source>
        <dbReference type="PIRSR" id="PIRSR600407-2"/>
    </source>
</evidence>
<keyword evidence="30" id="KW-1185">Reference proteome</keyword>
<dbReference type="AlphaFoldDB" id="A0A667Y479"/>
<dbReference type="GO" id="GO:0017110">
    <property type="term" value="F:nucleoside diphosphate phosphatase activity"/>
    <property type="evidence" value="ECO:0007669"/>
    <property type="project" value="UniProtKB-EC"/>
</dbReference>
<dbReference type="GO" id="GO:0055062">
    <property type="term" value="P:phosphate ion homeostasis"/>
    <property type="evidence" value="ECO:0007669"/>
    <property type="project" value="Ensembl"/>
</dbReference>
<dbReference type="InterPro" id="IPR000407">
    <property type="entry name" value="GDA1_CD39_NTPase"/>
</dbReference>
<evidence type="ECO:0000256" key="12">
    <source>
        <dbReference type="ARBA" id="ARBA00022842"/>
    </source>
</evidence>
<feature type="binding site" evidence="27">
    <location>
        <begin position="197"/>
        <end position="201"/>
    </location>
    <ligand>
        <name>ATP</name>
        <dbReference type="ChEBI" id="CHEBI:30616"/>
    </ligand>
</feature>
<dbReference type="GO" id="GO:0005783">
    <property type="term" value="C:endoplasmic reticulum"/>
    <property type="evidence" value="ECO:0007669"/>
    <property type="project" value="UniProtKB-SubCell"/>
</dbReference>
<dbReference type="InParanoid" id="A0A667Y479"/>
<dbReference type="FunFam" id="3.30.420.40:FF:000052">
    <property type="entry name" value="Ectonucleoside triphosphate diphosphohydrolase 5"/>
    <property type="match status" value="1"/>
</dbReference>
<keyword evidence="13" id="KW-1015">Disulfide bond</keyword>
<protein>
    <recommendedName>
        <fullName evidence="15">nucleoside diphosphate phosphatase</fullName>
        <ecNumber evidence="15">3.6.1.6</ecNumber>
    </recommendedName>
    <alternativeName>
        <fullName evidence="16">Guanosine-diphosphatase ENTPD5</fullName>
    </alternativeName>
    <alternativeName>
        <fullName evidence="17">Uridine-diphosphatase ENTPD5</fullName>
    </alternativeName>
</protein>
<feature type="active site" description="Proton acceptor" evidence="26">
    <location>
        <position position="167"/>
    </location>
</feature>
<evidence type="ECO:0000256" key="15">
    <source>
        <dbReference type="ARBA" id="ARBA00038863"/>
    </source>
</evidence>
<keyword evidence="9 28" id="KW-0378">Hydrolase</keyword>
<keyword evidence="27" id="KW-0547">Nucleotide-binding</keyword>
<evidence type="ECO:0000256" key="13">
    <source>
        <dbReference type="ARBA" id="ARBA00023157"/>
    </source>
</evidence>
<evidence type="ECO:0000256" key="1">
    <source>
        <dbReference type="ARBA" id="ARBA00001913"/>
    </source>
</evidence>
<evidence type="ECO:0000256" key="23">
    <source>
        <dbReference type="ARBA" id="ARBA00048756"/>
    </source>
</evidence>
<evidence type="ECO:0000256" key="6">
    <source>
        <dbReference type="ARBA" id="ARBA00009283"/>
    </source>
</evidence>
<evidence type="ECO:0000256" key="9">
    <source>
        <dbReference type="ARBA" id="ARBA00022801"/>
    </source>
</evidence>
<accession>A0A667Y479</accession>
<evidence type="ECO:0000256" key="20">
    <source>
        <dbReference type="ARBA" id="ARBA00047813"/>
    </source>
</evidence>
<dbReference type="GO" id="GO:0005576">
    <property type="term" value="C:extracellular region"/>
    <property type="evidence" value="ECO:0007669"/>
    <property type="project" value="UniProtKB-SubCell"/>
</dbReference>
<comment type="catalytic activity">
    <reaction evidence="25">
        <text>IDP + H2O = IMP + phosphate + H(+)</text>
        <dbReference type="Rhea" id="RHEA:35207"/>
        <dbReference type="ChEBI" id="CHEBI:15377"/>
        <dbReference type="ChEBI" id="CHEBI:15378"/>
        <dbReference type="ChEBI" id="CHEBI:43474"/>
        <dbReference type="ChEBI" id="CHEBI:58053"/>
        <dbReference type="ChEBI" id="CHEBI:58280"/>
        <dbReference type="EC" id="3.6.1.6"/>
    </reaction>
    <physiologicalReaction direction="left-to-right" evidence="25">
        <dbReference type="Rhea" id="RHEA:35208"/>
    </physiologicalReaction>
</comment>
<evidence type="ECO:0000256" key="26">
    <source>
        <dbReference type="PIRSR" id="PIRSR600407-1"/>
    </source>
</evidence>
<comment type="catalytic activity">
    <reaction evidence="24">
        <text>ADP + H2O = AMP + phosphate + H(+)</text>
        <dbReference type="Rhea" id="RHEA:61436"/>
        <dbReference type="ChEBI" id="CHEBI:15377"/>
        <dbReference type="ChEBI" id="CHEBI:15378"/>
        <dbReference type="ChEBI" id="CHEBI:43474"/>
        <dbReference type="ChEBI" id="CHEBI:456215"/>
        <dbReference type="ChEBI" id="CHEBI:456216"/>
        <dbReference type="EC" id="3.6.1.6"/>
    </reaction>
    <physiologicalReaction direction="left-to-right" evidence="24">
        <dbReference type="Rhea" id="RHEA:61437"/>
    </physiologicalReaction>
</comment>
<evidence type="ECO:0000256" key="3">
    <source>
        <dbReference type="ARBA" id="ARBA00004240"/>
    </source>
</evidence>
<evidence type="ECO:0000256" key="22">
    <source>
        <dbReference type="ARBA" id="ARBA00048075"/>
    </source>
</evidence>
<evidence type="ECO:0000256" key="24">
    <source>
        <dbReference type="ARBA" id="ARBA00049217"/>
    </source>
</evidence>
<keyword evidence="8" id="KW-0732">Signal</keyword>